<dbReference type="EMBL" id="FNSC01000001">
    <property type="protein sequence ID" value="SED88819.1"/>
    <property type="molecule type" value="Genomic_DNA"/>
</dbReference>
<evidence type="ECO:0000313" key="13">
    <source>
        <dbReference type="EMBL" id="SED88819.1"/>
    </source>
</evidence>
<dbReference type="InterPro" id="IPR031930">
    <property type="entry name" value="HK_sensor"/>
</dbReference>
<dbReference type="Gene3D" id="1.10.287.130">
    <property type="match status" value="1"/>
</dbReference>
<dbReference type="InterPro" id="IPR038428">
    <property type="entry name" value="HK_sensor_dom_sf"/>
</dbReference>
<sequence length="446" mass="50146">MPGRHSLFWRLALLVMAFCLLIIWVSWSWGGRIEFRGYLLSEAAQQQLLDYAGEAEQAWRSGGAEGVERWQTQMQQRESVWLTVVGRDLRALGTRALSLEETERLTAMRRIDWPMSKRANGLPVIALPFPLQPLDGQLVIELPERFLPQGFTWRAQLLVHGLLPCGLALLLCALLYRLLITPLQHLREQANALRAEQLSVRMASQISIRRDELGELGRAFDHMAERLQGMLSLQRQLLRDLPHELRTPLSRLRVACESGLDAESLRQRLEREVGGMQRLVDDTLELIWLGTERPQPPLEPINLPSLWALLAEDACFESGWPQAQLRCLLPEDCCVRGHLNGLAQALENGLRNAIRHSPSGATISLDGRLEQGDWLFWLEDQGGGVAAAQLEQMFLPFIRLSADRPGGDGFGLGLAIARSDMQMQGGAIWAENTGEGLRLNFRLKSV</sequence>
<keyword evidence="8 13" id="KW-0418">Kinase</keyword>
<dbReference type="Pfam" id="PF02518">
    <property type="entry name" value="HATPase_c"/>
    <property type="match status" value="1"/>
</dbReference>
<keyword evidence="14" id="KW-1185">Reference proteome</keyword>
<dbReference type="GO" id="GO:0005886">
    <property type="term" value="C:plasma membrane"/>
    <property type="evidence" value="ECO:0007669"/>
    <property type="project" value="UniProtKB-SubCell"/>
</dbReference>
<comment type="subcellular location">
    <subcellularLocation>
        <location evidence="2">Cell membrane</location>
        <topology evidence="2">Multi-pass membrane protein</topology>
    </subcellularLocation>
</comment>
<dbReference type="InterPro" id="IPR003660">
    <property type="entry name" value="HAMP_dom"/>
</dbReference>
<dbReference type="PRINTS" id="PR00344">
    <property type="entry name" value="BCTRLSENSOR"/>
</dbReference>
<dbReference type="Gene3D" id="3.30.450.170">
    <property type="entry name" value="Two-component histidine kinase, sensor domain"/>
    <property type="match status" value="1"/>
</dbReference>
<dbReference type="InterPro" id="IPR036890">
    <property type="entry name" value="HATPase_C_sf"/>
</dbReference>
<evidence type="ECO:0000256" key="9">
    <source>
        <dbReference type="ARBA" id="ARBA00022840"/>
    </source>
</evidence>
<dbReference type="PROSITE" id="PS50885">
    <property type="entry name" value="HAMP"/>
    <property type="match status" value="1"/>
</dbReference>
<evidence type="ECO:0000256" key="1">
    <source>
        <dbReference type="ARBA" id="ARBA00000085"/>
    </source>
</evidence>
<dbReference type="PANTHER" id="PTHR44936:SF10">
    <property type="entry name" value="SENSOR PROTEIN RSTB"/>
    <property type="match status" value="1"/>
</dbReference>
<dbReference type="SMART" id="SM00387">
    <property type="entry name" value="HATPase_c"/>
    <property type="match status" value="1"/>
</dbReference>
<proteinExistence type="predicted"/>
<keyword evidence="10" id="KW-0472">Membrane</keyword>
<dbReference type="InterPro" id="IPR003661">
    <property type="entry name" value="HisK_dim/P_dom"/>
</dbReference>
<dbReference type="InterPro" id="IPR036097">
    <property type="entry name" value="HisK_dim/P_sf"/>
</dbReference>
<dbReference type="SUPFAM" id="SSF55874">
    <property type="entry name" value="ATPase domain of HSP90 chaperone/DNA topoisomerase II/histidine kinase"/>
    <property type="match status" value="1"/>
</dbReference>
<accession>A0A1H5ECH4</accession>
<dbReference type="SMART" id="SM00304">
    <property type="entry name" value="HAMP"/>
    <property type="match status" value="1"/>
</dbReference>
<feature type="transmembrane region" description="Helical" evidence="10">
    <location>
        <begin position="7"/>
        <end position="27"/>
    </location>
</feature>
<dbReference type="GO" id="GO:0000155">
    <property type="term" value="F:phosphorelay sensor kinase activity"/>
    <property type="evidence" value="ECO:0007669"/>
    <property type="project" value="InterPro"/>
</dbReference>
<evidence type="ECO:0000256" key="3">
    <source>
        <dbReference type="ARBA" id="ARBA00012438"/>
    </source>
</evidence>
<dbReference type="Pfam" id="PF16750">
    <property type="entry name" value="HK_sensor"/>
    <property type="match status" value="1"/>
</dbReference>
<organism evidence="13 14">
    <name type="scientific">Pseudomonas anguilliseptica</name>
    <dbReference type="NCBI Taxonomy" id="53406"/>
    <lineage>
        <taxon>Bacteria</taxon>
        <taxon>Pseudomonadati</taxon>
        <taxon>Pseudomonadota</taxon>
        <taxon>Gammaproteobacteria</taxon>
        <taxon>Pseudomonadales</taxon>
        <taxon>Pseudomonadaceae</taxon>
        <taxon>Pseudomonas</taxon>
    </lineage>
</organism>
<evidence type="ECO:0000259" key="11">
    <source>
        <dbReference type="PROSITE" id="PS50109"/>
    </source>
</evidence>
<dbReference type="GO" id="GO:0005524">
    <property type="term" value="F:ATP binding"/>
    <property type="evidence" value="ECO:0007669"/>
    <property type="project" value="UniProtKB-KW"/>
</dbReference>
<dbReference type="SUPFAM" id="SSF47384">
    <property type="entry name" value="Homodimeric domain of signal transducing histidine kinase"/>
    <property type="match status" value="1"/>
</dbReference>
<reference evidence="14" key="1">
    <citation type="submission" date="2016-10" db="EMBL/GenBank/DDBJ databases">
        <authorList>
            <person name="Varghese N."/>
            <person name="Submissions S."/>
        </authorList>
    </citation>
    <scope>NUCLEOTIDE SEQUENCE [LARGE SCALE GENOMIC DNA]</scope>
    <source>
        <strain evidence="14">DSM 12111</strain>
    </source>
</reference>
<dbReference type="SMART" id="SM00388">
    <property type="entry name" value="HisKA"/>
    <property type="match status" value="1"/>
</dbReference>
<dbReference type="CDD" id="cd06225">
    <property type="entry name" value="HAMP"/>
    <property type="match status" value="1"/>
</dbReference>
<evidence type="ECO:0000256" key="2">
    <source>
        <dbReference type="ARBA" id="ARBA00004651"/>
    </source>
</evidence>
<keyword evidence="5" id="KW-0597">Phosphoprotein</keyword>
<dbReference type="STRING" id="53406.SAMN05421553_3566"/>
<evidence type="ECO:0000256" key="8">
    <source>
        <dbReference type="ARBA" id="ARBA00022777"/>
    </source>
</evidence>
<evidence type="ECO:0000256" key="6">
    <source>
        <dbReference type="ARBA" id="ARBA00022679"/>
    </source>
</evidence>
<dbReference type="InterPro" id="IPR050980">
    <property type="entry name" value="2C_sensor_his_kinase"/>
</dbReference>
<dbReference type="AlphaFoldDB" id="A0A1H5ECH4"/>
<dbReference type="InterPro" id="IPR004358">
    <property type="entry name" value="Sig_transdc_His_kin-like_C"/>
</dbReference>
<dbReference type="Pfam" id="PF00512">
    <property type="entry name" value="HisKA"/>
    <property type="match status" value="1"/>
</dbReference>
<dbReference type="Gene3D" id="1.10.8.500">
    <property type="entry name" value="HAMP domain in histidine kinase"/>
    <property type="match status" value="1"/>
</dbReference>
<dbReference type="PANTHER" id="PTHR44936">
    <property type="entry name" value="SENSOR PROTEIN CREC"/>
    <property type="match status" value="1"/>
</dbReference>
<keyword evidence="10" id="KW-0812">Transmembrane</keyword>
<keyword evidence="9" id="KW-0067">ATP-binding</keyword>
<dbReference type="PROSITE" id="PS50109">
    <property type="entry name" value="HIS_KIN"/>
    <property type="match status" value="1"/>
</dbReference>
<evidence type="ECO:0000256" key="7">
    <source>
        <dbReference type="ARBA" id="ARBA00022741"/>
    </source>
</evidence>
<dbReference type="Pfam" id="PF00672">
    <property type="entry name" value="HAMP"/>
    <property type="match status" value="1"/>
</dbReference>
<evidence type="ECO:0000259" key="12">
    <source>
        <dbReference type="PROSITE" id="PS50885"/>
    </source>
</evidence>
<keyword evidence="4" id="KW-1003">Cell membrane</keyword>
<dbReference type="Gene3D" id="3.30.565.10">
    <property type="entry name" value="Histidine kinase-like ATPase, C-terminal domain"/>
    <property type="match status" value="1"/>
</dbReference>
<gene>
    <name evidence="13" type="ORF">SAMN05421553_3566</name>
</gene>
<keyword evidence="6" id="KW-0808">Transferase</keyword>
<dbReference type="Proteomes" id="UP000242849">
    <property type="component" value="Unassembled WGS sequence"/>
</dbReference>
<evidence type="ECO:0000256" key="10">
    <source>
        <dbReference type="SAM" id="Phobius"/>
    </source>
</evidence>
<name>A0A1H5ECH4_PSEAG</name>
<evidence type="ECO:0000256" key="4">
    <source>
        <dbReference type="ARBA" id="ARBA00022475"/>
    </source>
</evidence>
<dbReference type="OrthoDB" id="9804645at2"/>
<keyword evidence="10" id="KW-1133">Transmembrane helix</keyword>
<dbReference type="EC" id="2.7.13.3" evidence="3"/>
<feature type="domain" description="HAMP" evidence="12">
    <location>
        <begin position="177"/>
        <end position="232"/>
    </location>
</feature>
<evidence type="ECO:0000256" key="5">
    <source>
        <dbReference type="ARBA" id="ARBA00022553"/>
    </source>
</evidence>
<feature type="domain" description="Histidine kinase" evidence="11">
    <location>
        <begin position="240"/>
        <end position="446"/>
    </location>
</feature>
<dbReference type="InterPro" id="IPR003594">
    <property type="entry name" value="HATPase_dom"/>
</dbReference>
<dbReference type="InterPro" id="IPR005467">
    <property type="entry name" value="His_kinase_dom"/>
</dbReference>
<comment type="catalytic activity">
    <reaction evidence="1">
        <text>ATP + protein L-histidine = ADP + protein N-phospho-L-histidine.</text>
        <dbReference type="EC" id="2.7.13.3"/>
    </reaction>
</comment>
<dbReference type="CDD" id="cd00082">
    <property type="entry name" value="HisKA"/>
    <property type="match status" value="1"/>
</dbReference>
<evidence type="ECO:0000313" key="14">
    <source>
        <dbReference type="Proteomes" id="UP000242849"/>
    </source>
</evidence>
<protein>
    <recommendedName>
        <fullName evidence="3">histidine kinase</fullName>
        <ecNumber evidence="3">2.7.13.3</ecNumber>
    </recommendedName>
</protein>
<keyword evidence="7" id="KW-0547">Nucleotide-binding</keyword>
<dbReference type="SUPFAM" id="SSF158472">
    <property type="entry name" value="HAMP domain-like"/>
    <property type="match status" value="1"/>
</dbReference>